<organism evidence="1 2">
    <name type="scientific">Sphingobacterium spiritivorum ATCC 33300</name>
    <dbReference type="NCBI Taxonomy" id="525372"/>
    <lineage>
        <taxon>Bacteria</taxon>
        <taxon>Pseudomonadati</taxon>
        <taxon>Bacteroidota</taxon>
        <taxon>Sphingobacteriia</taxon>
        <taxon>Sphingobacteriales</taxon>
        <taxon>Sphingobacteriaceae</taxon>
        <taxon>Sphingobacterium</taxon>
    </lineage>
</organism>
<dbReference type="GO" id="GO:0016740">
    <property type="term" value="F:transferase activity"/>
    <property type="evidence" value="ECO:0007669"/>
    <property type="project" value="UniProtKB-KW"/>
</dbReference>
<accession>C2G0W2</accession>
<dbReference type="SUPFAM" id="SSF52402">
    <property type="entry name" value="Adenine nucleotide alpha hydrolases-like"/>
    <property type="match status" value="1"/>
</dbReference>
<proteinExistence type="predicted"/>
<name>C2G0W2_SPHSI</name>
<gene>
    <name evidence="1" type="ORF">HMPREF0765_3218</name>
</gene>
<dbReference type="HOGENOM" id="CLU_056004_1_0_10"/>
<dbReference type="InterPro" id="IPR020022">
    <property type="entry name" value="N-acetyl_sugar_amidoTrfase"/>
</dbReference>
<evidence type="ECO:0000313" key="1">
    <source>
        <dbReference type="EMBL" id="EEI91192.1"/>
    </source>
</evidence>
<keyword evidence="1" id="KW-0436">Ligase</keyword>
<dbReference type="AlphaFoldDB" id="C2G0W2"/>
<dbReference type="EC" id="6.3.4.-" evidence="1"/>
<comment type="caution">
    <text evidence="1">The sequence shown here is derived from an EMBL/GenBank/DDBJ whole genome shotgun (WGS) entry which is preliminary data.</text>
</comment>
<dbReference type="EMBL" id="ACHB01000071">
    <property type="protein sequence ID" value="EEI91192.1"/>
    <property type="molecule type" value="Genomic_DNA"/>
</dbReference>
<protein>
    <submittedName>
        <fullName evidence="1">N-acetyl sugar amidotransferase</fullName>
        <ecNumber evidence="1">6.3.4.-</ecNumber>
    </submittedName>
</protein>
<sequence>MSTRPRISFDNRGWCNACQWMEEKRELDWSFRQTQLKELLDKHKSKTGNFDCIVPVSGGKDGSYVAYMLKHKYGMNPLAVTVRPALSLPIGDQNLFNFIQSGFNHIHVSTNPKVLDRLNKYGFIEKGFPYYGWLIAIHTAVIRTAISFKIPLLFYGEDGEIEYGGSTASKNNPTYGIDYMRSVYLEGGHKKVFDRILEDGDITEADLTFFTFPSEEEVSSVGMEFTHWSYYESWDSYRNYVVAKEHCGLTEKDEGNSDTFTNFAQNDQALYALHAYLMYLKFGFGRATQDAGIEIRRGSMTRDQALNLVKMYDNAYPADLIPLYLEYYKMTKDEFDAVLDKYANKDLFEKVEGIWQPKFTPGDDFEI</sequence>
<reference evidence="1 2" key="1">
    <citation type="submission" date="2009-01" db="EMBL/GenBank/DDBJ databases">
        <authorList>
            <person name="Qin X."/>
            <person name="Bachman B."/>
            <person name="Battles P."/>
            <person name="Bell A."/>
            <person name="Bess C."/>
            <person name="Bickham C."/>
            <person name="Chaboub L."/>
            <person name="Chen D."/>
            <person name="Coyle M."/>
            <person name="Deiros D.R."/>
            <person name="Dinh H."/>
            <person name="Forbes L."/>
            <person name="Fowler G."/>
            <person name="Francisco L."/>
            <person name="Fu Q."/>
            <person name="Gubbala S."/>
            <person name="Hale W."/>
            <person name="Han Y."/>
            <person name="Hemphill L."/>
            <person name="Highlander S.K."/>
            <person name="Hirani K."/>
            <person name="Hogues M."/>
            <person name="Jackson L."/>
            <person name="Jakkamsetti A."/>
            <person name="Javaid M."/>
            <person name="Jiang H."/>
            <person name="Korchina V."/>
            <person name="Kovar C."/>
            <person name="Lara F."/>
            <person name="Lee S."/>
            <person name="Mata R."/>
            <person name="Mathew T."/>
            <person name="Moen C."/>
            <person name="Morales K."/>
            <person name="Munidasa M."/>
            <person name="Nazareth L."/>
            <person name="Ngo R."/>
            <person name="Nguyen L."/>
            <person name="Okwuonu G."/>
            <person name="Ongeri F."/>
            <person name="Patil S."/>
            <person name="Petrosino J."/>
            <person name="Pham C."/>
            <person name="Pham P."/>
            <person name="Pu L.-L."/>
            <person name="Puazo M."/>
            <person name="Raj R."/>
            <person name="Reid J."/>
            <person name="Rouhana J."/>
            <person name="Saada N."/>
            <person name="Shang Y."/>
            <person name="Simmons D."/>
            <person name="Thornton R."/>
            <person name="Warren J."/>
            <person name="Weissenberger G."/>
            <person name="Zhang J."/>
            <person name="Zhang L."/>
            <person name="Zhou C."/>
            <person name="Zhu D."/>
            <person name="Muzny D."/>
            <person name="Worley K."/>
            <person name="Gibbs R."/>
        </authorList>
    </citation>
    <scope>NUCLEOTIDE SEQUENCE [LARGE SCALE GENOMIC DNA]</scope>
    <source>
        <strain evidence="1 2">ATCC 33300</strain>
    </source>
</reference>
<dbReference type="GO" id="GO:0016874">
    <property type="term" value="F:ligase activity"/>
    <property type="evidence" value="ECO:0007669"/>
    <property type="project" value="UniProtKB-KW"/>
</dbReference>
<dbReference type="NCBIfam" id="TIGR03573">
    <property type="entry name" value="WbuX"/>
    <property type="match status" value="1"/>
</dbReference>
<keyword evidence="1" id="KW-0808">Transferase</keyword>
<dbReference type="Proteomes" id="UP000006241">
    <property type="component" value="Unassembled WGS sequence"/>
</dbReference>
<evidence type="ECO:0000313" key="2">
    <source>
        <dbReference type="Proteomes" id="UP000006241"/>
    </source>
</evidence>